<accession>A0A0V0J653</accession>
<gene>
    <name evidence="1" type="ORF">TR160890</name>
</gene>
<protein>
    <submittedName>
        <fullName evidence="1">Uncharacterized protein</fullName>
    </submittedName>
</protein>
<name>A0A0V0J653_SCHSO</name>
<feature type="non-terminal residue" evidence="1">
    <location>
        <position position="1"/>
    </location>
</feature>
<organism evidence="1">
    <name type="scientific">Schistocephalus solidus</name>
    <name type="common">Tapeworm</name>
    <dbReference type="NCBI Taxonomy" id="70667"/>
    <lineage>
        <taxon>Eukaryota</taxon>
        <taxon>Metazoa</taxon>
        <taxon>Spiralia</taxon>
        <taxon>Lophotrochozoa</taxon>
        <taxon>Platyhelminthes</taxon>
        <taxon>Cestoda</taxon>
        <taxon>Eucestoda</taxon>
        <taxon>Diphyllobothriidea</taxon>
        <taxon>Diphyllobothriidae</taxon>
        <taxon>Schistocephalus</taxon>
    </lineage>
</organism>
<evidence type="ECO:0000313" key="1">
    <source>
        <dbReference type="EMBL" id="JAP60919.1"/>
    </source>
</evidence>
<dbReference type="EMBL" id="GEEE01002306">
    <property type="protein sequence ID" value="JAP60919.1"/>
    <property type="molecule type" value="Transcribed_RNA"/>
</dbReference>
<sequence length="138" mass="15640">LPHSLYDLAVMAGAVERIFSRYNIKVWEWSPTRCFVAVASHEALGLALLSGVWIACYRYHPFERVLPMLPLSFANAYLRGLSWSARRTRKLPTALVIRVNPERLLVSGAESYVIRKCIAPITIPLKIYLAVCISAFFE</sequence>
<reference evidence="1" key="1">
    <citation type="submission" date="2016-01" db="EMBL/GenBank/DDBJ databases">
        <title>Reference transcriptome for the parasite Schistocephalus solidus: insights into the molecular evolution of parasitism.</title>
        <authorList>
            <person name="Hebert F.O."/>
            <person name="Grambauer S."/>
            <person name="Barber I."/>
            <person name="Landry C.R."/>
            <person name="Aubin-Horth N."/>
        </authorList>
    </citation>
    <scope>NUCLEOTIDE SEQUENCE</scope>
</reference>
<dbReference type="AlphaFoldDB" id="A0A0V0J653"/>
<proteinExistence type="predicted"/>